<reference evidence="4" key="1">
    <citation type="journal article" date="2019" name="Int. J. Syst. Evol. Microbiol.">
        <title>The Global Catalogue of Microorganisms (GCM) 10K type strain sequencing project: providing services to taxonomists for standard genome sequencing and annotation.</title>
        <authorList>
            <consortium name="The Broad Institute Genomics Platform"/>
            <consortium name="The Broad Institute Genome Sequencing Center for Infectious Disease"/>
            <person name="Wu L."/>
            <person name="Ma J."/>
        </authorList>
    </citation>
    <scope>NUCLEOTIDE SEQUENCE [LARGE SCALE GENOMIC DNA]</scope>
    <source>
        <strain evidence="4">CGMCC 4.1542</strain>
    </source>
</reference>
<dbReference type="EMBL" id="JBHSJO010000001">
    <property type="protein sequence ID" value="MFC5019942.1"/>
    <property type="molecule type" value="Genomic_DNA"/>
</dbReference>
<dbReference type="InterPro" id="IPR025241">
    <property type="entry name" value="DUF4190"/>
</dbReference>
<feature type="transmembrane region" description="Helical" evidence="1">
    <location>
        <begin position="59"/>
        <end position="79"/>
    </location>
</feature>
<evidence type="ECO:0000313" key="3">
    <source>
        <dbReference type="EMBL" id="MFC5019942.1"/>
    </source>
</evidence>
<keyword evidence="4" id="KW-1185">Reference proteome</keyword>
<evidence type="ECO:0000259" key="2">
    <source>
        <dbReference type="Pfam" id="PF13828"/>
    </source>
</evidence>
<dbReference type="InterPro" id="IPR055338">
    <property type="entry name" value="YqfX-like"/>
</dbReference>
<feature type="domain" description="DUF4190" evidence="2">
    <location>
        <begin position="18"/>
        <end position="73"/>
    </location>
</feature>
<dbReference type="PANTHER" id="PTHR40040">
    <property type="entry name" value="SMALL HYDROPHOBIC PROTEIN-RELATED"/>
    <property type="match status" value="1"/>
</dbReference>
<keyword evidence="1" id="KW-0472">Membrane</keyword>
<evidence type="ECO:0000313" key="4">
    <source>
        <dbReference type="Proteomes" id="UP001595855"/>
    </source>
</evidence>
<dbReference type="RefSeq" id="WP_271414059.1">
    <property type="nucleotide sequence ID" value="NZ_BAAATN010000007.1"/>
</dbReference>
<protein>
    <submittedName>
        <fullName evidence="3">DUF4190 domain-containing protein</fullName>
    </submittedName>
</protein>
<gene>
    <name evidence="3" type="ORF">ACFPRC_34400</name>
</gene>
<dbReference type="Pfam" id="PF13828">
    <property type="entry name" value="DUF4190"/>
    <property type="match status" value="1"/>
</dbReference>
<dbReference type="PANTHER" id="PTHR40040:SF1">
    <property type="entry name" value="MEMBRANE PROTEIN"/>
    <property type="match status" value="1"/>
</dbReference>
<accession>A0ABV9X898</accession>
<keyword evidence="1" id="KW-1133">Transmembrane helix</keyword>
<organism evidence="3 4">
    <name type="scientific">Streptomyces lienomycini</name>
    <dbReference type="NCBI Taxonomy" id="284035"/>
    <lineage>
        <taxon>Bacteria</taxon>
        <taxon>Bacillati</taxon>
        <taxon>Actinomycetota</taxon>
        <taxon>Actinomycetes</taxon>
        <taxon>Kitasatosporales</taxon>
        <taxon>Streptomycetaceae</taxon>
        <taxon>Streptomyces</taxon>
    </lineage>
</organism>
<dbReference type="Proteomes" id="UP001595855">
    <property type="component" value="Unassembled WGS sequence"/>
</dbReference>
<proteinExistence type="predicted"/>
<feature type="transmembrane region" description="Helical" evidence="1">
    <location>
        <begin position="20"/>
        <end position="47"/>
    </location>
</feature>
<keyword evidence="1" id="KW-0812">Transmembrane</keyword>
<comment type="caution">
    <text evidence="3">The sequence shown here is derived from an EMBL/GenBank/DDBJ whole genome shotgun (WGS) entry which is preliminary data.</text>
</comment>
<sequence>MSTYSRTGARKGGRTSGLAIAGLVCGIVGLLILPIVLGPLAIIFGAVALRQTGSAMAKWALGLGIADIVLMIVMFAVAANNGGSFSWHIG</sequence>
<name>A0ABV9X898_9ACTN</name>
<evidence type="ECO:0000256" key="1">
    <source>
        <dbReference type="SAM" id="Phobius"/>
    </source>
</evidence>